<dbReference type="GO" id="GO:0019867">
    <property type="term" value="C:outer membrane"/>
    <property type="evidence" value="ECO:0007669"/>
    <property type="project" value="InterPro"/>
</dbReference>
<dbReference type="Gene3D" id="2.40.160.50">
    <property type="entry name" value="membrane protein fhac: a member of the omp85/tpsb transporter family"/>
    <property type="match status" value="1"/>
</dbReference>
<dbReference type="EMBL" id="UHJL01000001">
    <property type="protein sequence ID" value="SUQ19784.1"/>
    <property type="molecule type" value="Genomic_DNA"/>
</dbReference>
<evidence type="ECO:0000259" key="3">
    <source>
        <dbReference type="Pfam" id="PF01103"/>
    </source>
</evidence>
<name>A0A380RWK3_FIBSU</name>
<evidence type="ECO:0000313" key="4">
    <source>
        <dbReference type="EMBL" id="SUQ19784.1"/>
    </source>
</evidence>
<protein>
    <submittedName>
        <fullName evidence="4">Surface antigen</fullName>
    </submittedName>
</protein>
<dbReference type="RefSeq" id="WP_109572325.1">
    <property type="nucleotide sequence ID" value="NZ_UHJL01000001.1"/>
</dbReference>
<evidence type="ECO:0000313" key="5">
    <source>
        <dbReference type="Proteomes" id="UP000255423"/>
    </source>
</evidence>
<proteinExistence type="predicted"/>
<gene>
    <name evidence="4" type="ORF">SAMN05661053_1026</name>
</gene>
<keyword evidence="2" id="KW-0472">Membrane</keyword>
<feature type="domain" description="Bacterial surface antigen (D15)" evidence="3">
    <location>
        <begin position="277"/>
        <end position="380"/>
    </location>
</feature>
<organism evidence="4 5">
    <name type="scientific">Fibrobacter succinogenes</name>
    <name type="common">Bacteroides succinogenes</name>
    <dbReference type="NCBI Taxonomy" id="833"/>
    <lineage>
        <taxon>Bacteria</taxon>
        <taxon>Pseudomonadati</taxon>
        <taxon>Fibrobacterota</taxon>
        <taxon>Fibrobacteria</taxon>
        <taxon>Fibrobacterales</taxon>
        <taxon>Fibrobacteraceae</taxon>
        <taxon>Fibrobacter</taxon>
    </lineage>
</organism>
<accession>A0A380RWK3</accession>
<dbReference type="Pfam" id="PF01103">
    <property type="entry name" value="Omp85"/>
    <property type="match status" value="1"/>
</dbReference>
<dbReference type="AlphaFoldDB" id="A0A380RWK3"/>
<sequence>MKLWWRNILCVVAVLLFGAVLSRASECRIERVEWVGDHSEFDELSMNVIVGAPCDSWRAARQKLLRYYEDRGFVGASLDVRVDSAGVAHCEFVRGSAWVWAEPENLDSNATDIEVFRMLTGLEIGVEVSLSDLERSERRLARLGYYEKTADVRLFRDPVRNRIIPAYSMRAVPISAAEGFLTYSSDENVWEGKINLDLYNILGTGRDLQMEGYSQSDSRRLEGSYRERFIFGTAWDVLVRGFFEDDSLSRDSRLEIGVSRNIGFSFDVAVFVGFGNDEKSSSFELSYVSFDRSVLPRSGTSFDLSLAWMMDRPDSLDSYLRLESTLVHYLPLWKNFIVRYSAAAGALLPSGDSFAREDLFSLGGINSFKGMMYGFMRTRAYGFSQAAFLWQDGYDLSIELFYQPGLYRRMKPFHGWAREHDYGIGFTQYRKSWSFSIYYALRNGCDYLDGVLGFGVKTLF</sequence>
<evidence type="ECO:0000256" key="2">
    <source>
        <dbReference type="ARBA" id="ARBA00023136"/>
    </source>
</evidence>
<comment type="subcellular location">
    <subcellularLocation>
        <location evidence="1">Membrane</location>
    </subcellularLocation>
</comment>
<evidence type="ECO:0000256" key="1">
    <source>
        <dbReference type="ARBA" id="ARBA00004370"/>
    </source>
</evidence>
<reference evidence="4 5" key="1">
    <citation type="submission" date="2017-08" db="EMBL/GenBank/DDBJ databases">
        <authorList>
            <person name="de Groot N.N."/>
        </authorList>
    </citation>
    <scope>NUCLEOTIDE SEQUENCE [LARGE SCALE GENOMIC DNA]</scope>
    <source>
        <strain evidence="4 5">HM2</strain>
    </source>
</reference>
<dbReference type="Proteomes" id="UP000255423">
    <property type="component" value="Unassembled WGS sequence"/>
</dbReference>
<dbReference type="InterPro" id="IPR000184">
    <property type="entry name" value="Bac_surfAg_D15"/>
</dbReference>